<dbReference type="Gene3D" id="3.30.70.370">
    <property type="match status" value="2"/>
</dbReference>
<dbReference type="EMBL" id="CP000906">
    <property type="protein sequence ID" value="ABY46800.1"/>
    <property type="molecule type" value="Genomic_DNA"/>
</dbReference>
<dbReference type="AlphaFoldDB" id="A9VVI5"/>
<reference evidence="5 6" key="1">
    <citation type="journal article" date="2008" name="Chem. Biol. Interact.">
        <title>Extending the Bacillus cereus group genomics to putative food-borne pathogens of different toxicity.</title>
        <authorList>
            <person name="Lapidus A."/>
            <person name="Goltsman E."/>
            <person name="Auger S."/>
            <person name="Galleron N."/>
            <person name="Segurens B."/>
            <person name="Dossat C."/>
            <person name="Land M.L."/>
            <person name="Broussolle V."/>
            <person name="Brillard J."/>
            <person name="Guinebretiere M.H."/>
            <person name="Sanchis V."/>
            <person name="Nguen-The C."/>
            <person name="Lereclus D."/>
            <person name="Richardson P."/>
            <person name="Wincker P."/>
            <person name="Weissenbach J."/>
            <person name="Ehrlich S.D."/>
            <person name="Sorokin A."/>
        </authorList>
    </citation>
    <scope>NUCLEOTIDE SEQUENCE [LARGE SCALE GENOMIC DNA]</scope>
    <source>
        <strain evidence="5 6">KBAB4</strain>
        <plasmid evidence="5 6">pBWB403</plasmid>
    </source>
</reference>
<dbReference type="HOGENOM" id="CLU_770879_0_0_9"/>
<dbReference type="InterPro" id="IPR043502">
    <property type="entry name" value="DNA/RNA_pol_sf"/>
</dbReference>
<comment type="catalytic activity">
    <reaction evidence="3">
        <text>DNA(n) + a 2'-deoxyribonucleoside 5'-triphosphate = DNA(n+1) + diphosphate</text>
        <dbReference type="Rhea" id="RHEA:22508"/>
        <dbReference type="Rhea" id="RHEA-COMP:17339"/>
        <dbReference type="Rhea" id="RHEA-COMP:17340"/>
        <dbReference type="ChEBI" id="CHEBI:33019"/>
        <dbReference type="ChEBI" id="CHEBI:61560"/>
        <dbReference type="ChEBI" id="CHEBI:173112"/>
        <dbReference type="EC" id="2.7.7.7"/>
    </reaction>
</comment>
<keyword evidence="5" id="KW-0548">Nucleotidyltransferase</keyword>
<dbReference type="Pfam" id="PF00476">
    <property type="entry name" value="DNA_pol_A"/>
    <property type="match status" value="1"/>
</dbReference>
<evidence type="ECO:0000256" key="1">
    <source>
        <dbReference type="ARBA" id="ARBA00012417"/>
    </source>
</evidence>
<keyword evidence="5" id="KW-0808">Transferase</keyword>
<gene>
    <name evidence="5" type="ordered locus">BcerKBAB4_5306</name>
</gene>
<sequence length="359" mass="41868">MAQFPVEVRDDNFHDIVMKLVTNDDKISKGSNLQNIPARSKEGARVRGAFKPQEGWFYLAADLSQIEPRIMAHIMWTIYGDNSLRSIFTAGRDLYTTMAMMVFNLDEKYCVDKAYDPTGTFKPRAMMKTGVLAKSYDQQVGNFCNTMGVSIEVGNMFYEKFDTAFPSFINMVRDKRKFAYDKGYSETLYGRKRRFPQLAEWSKIVKRNERKLMDLYIERARIRKKVVKSRYDFERLDTLEELIKPMAEMRNMVGYWERASFNSVIQGTGADILKLNMIRLYRECQKRGWYLNASIHDEIKVEVPRKDLTLENCDLITDIMTKSVELSLPLKSDTVIETVWGKEYDPSEWDFENACPKVA</sequence>
<dbReference type="GO" id="GO:0006261">
    <property type="term" value="P:DNA-templated DNA replication"/>
    <property type="evidence" value="ECO:0007669"/>
    <property type="project" value="InterPro"/>
</dbReference>
<accession>A9VVI5</accession>
<geneLocation type="plasmid" evidence="5 6">
    <name>pBWB403</name>
</geneLocation>
<keyword evidence="5" id="KW-0614">Plasmid</keyword>
<keyword evidence="5" id="KW-0239">DNA-directed DNA polymerase</keyword>
<dbReference type="InterPro" id="IPR001098">
    <property type="entry name" value="DNA-dir_DNA_pol_A_palm_dom"/>
</dbReference>
<dbReference type="PANTHER" id="PTHR10133:SF27">
    <property type="entry name" value="DNA POLYMERASE NU"/>
    <property type="match status" value="1"/>
</dbReference>
<dbReference type="PANTHER" id="PTHR10133">
    <property type="entry name" value="DNA POLYMERASE I"/>
    <property type="match status" value="1"/>
</dbReference>
<dbReference type="RefSeq" id="WP_012260037.1">
    <property type="nucleotide sequence ID" value="NC_010182.1"/>
</dbReference>
<dbReference type="GO" id="GO:0003887">
    <property type="term" value="F:DNA-directed DNA polymerase activity"/>
    <property type="evidence" value="ECO:0007669"/>
    <property type="project" value="UniProtKB-KW"/>
</dbReference>
<name>A9VVI5_BACMK</name>
<protein>
    <recommendedName>
        <fullName evidence="1">DNA-directed DNA polymerase</fullName>
        <ecNumber evidence="1">2.7.7.7</ecNumber>
    </recommendedName>
</protein>
<dbReference type="SMART" id="SM00482">
    <property type="entry name" value="POLAc"/>
    <property type="match status" value="1"/>
</dbReference>
<dbReference type="PRINTS" id="PR00868">
    <property type="entry name" value="DNAPOLI"/>
</dbReference>
<keyword evidence="2" id="KW-0235">DNA replication</keyword>
<proteinExistence type="predicted"/>
<dbReference type="Gene3D" id="1.10.150.20">
    <property type="entry name" value="5' to 3' exonuclease, C-terminal subdomain"/>
    <property type="match status" value="1"/>
</dbReference>
<dbReference type="SUPFAM" id="SSF56672">
    <property type="entry name" value="DNA/RNA polymerases"/>
    <property type="match status" value="1"/>
</dbReference>
<dbReference type="Proteomes" id="UP000002154">
    <property type="component" value="Plasmid pBWB403"/>
</dbReference>
<dbReference type="GO" id="GO:0006302">
    <property type="term" value="P:double-strand break repair"/>
    <property type="evidence" value="ECO:0007669"/>
    <property type="project" value="TreeGrafter"/>
</dbReference>
<evidence type="ECO:0000313" key="5">
    <source>
        <dbReference type="EMBL" id="ABY46800.1"/>
    </source>
</evidence>
<evidence type="ECO:0000256" key="2">
    <source>
        <dbReference type="ARBA" id="ARBA00022705"/>
    </source>
</evidence>
<evidence type="ECO:0000313" key="6">
    <source>
        <dbReference type="Proteomes" id="UP000002154"/>
    </source>
</evidence>
<feature type="domain" description="DNA-directed DNA polymerase family A palm" evidence="4">
    <location>
        <begin position="43"/>
        <end position="307"/>
    </location>
</feature>
<evidence type="ECO:0000259" key="4">
    <source>
        <dbReference type="SMART" id="SM00482"/>
    </source>
</evidence>
<dbReference type="KEGG" id="bwe:BcerKBAB4_5306"/>
<dbReference type="InterPro" id="IPR002298">
    <property type="entry name" value="DNA_polymerase_A"/>
</dbReference>
<evidence type="ECO:0000256" key="3">
    <source>
        <dbReference type="ARBA" id="ARBA00049244"/>
    </source>
</evidence>
<dbReference type="GO" id="GO:0003677">
    <property type="term" value="F:DNA binding"/>
    <property type="evidence" value="ECO:0007669"/>
    <property type="project" value="InterPro"/>
</dbReference>
<organism evidence="5 6">
    <name type="scientific">Bacillus mycoides (strain KBAB4)</name>
    <name type="common">Bacillus weihenstephanensis</name>
    <dbReference type="NCBI Taxonomy" id="315730"/>
    <lineage>
        <taxon>Bacteria</taxon>
        <taxon>Bacillati</taxon>
        <taxon>Bacillota</taxon>
        <taxon>Bacilli</taxon>
        <taxon>Bacillales</taxon>
        <taxon>Bacillaceae</taxon>
        <taxon>Bacillus</taxon>
        <taxon>Bacillus cereus group</taxon>
    </lineage>
</organism>
<dbReference type="EC" id="2.7.7.7" evidence="1"/>